<dbReference type="AlphaFoldDB" id="V3ZZ18"/>
<dbReference type="HOGENOM" id="CLU_2212922_0_0_1"/>
<sequence length="108" mass="12807">MENLHQENMFEIRRPKKVRRNLSQQMRKNMMEVDMTSSPICYNKNKIVQVRNEEIKEEINERQEDERIKSAVERLSDDVELIADCSRPYSLPTVCGKHKDLKSISPQT</sequence>
<organism evidence="1 2">
    <name type="scientific">Lottia gigantea</name>
    <name type="common">Giant owl limpet</name>
    <dbReference type="NCBI Taxonomy" id="225164"/>
    <lineage>
        <taxon>Eukaryota</taxon>
        <taxon>Metazoa</taxon>
        <taxon>Spiralia</taxon>
        <taxon>Lophotrochozoa</taxon>
        <taxon>Mollusca</taxon>
        <taxon>Gastropoda</taxon>
        <taxon>Patellogastropoda</taxon>
        <taxon>Lottioidea</taxon>
        <taxon>Lottiidae</taxon>
        <taxon>Lottia</taxon>
    </lineage>
</organism>
<dbReference type="OrthoDB" id="9999371at2759"/>
<protein>
    <submittedName>
        <fullName evidence="1">Uncharacterized protein</fullName>
    </submittedName>
</protein>
<dbReference type="EMBL" id="KB201362">
    <property type="protein sequence ID" value="ESO96793.1"/>
    <property type="molecule type" value="Genomic_DNA"/>
</dbReference>
<evidence type="ECO:0000313" key="1">
    <source>
        <dbReference type="EMBL" id="ESO96793.1"/>
    </source>
</evidence>
<keyword evidence="2" id="KW-1185">Reference proteome</keyword>
<proteinExistence type="predicted"/>
<accession>V3ZZ18</accession>
<name>V3ZZ18_LOTGI</name>
<dbReference type="Proteomes" id="UP000030746">
    <property type="component" value="Unassembled WGS sequence"/>
</dbReference>
<dbReference type="CTD" id="20238070"/>
<dbReference type="GeneID" id="20238070"/>
<dbReference type="KEGG" id="lgi:LOTGIDRAFT_159531"/>
<dbReference type="RefSeq" id="XP_009052294.1">
    <property type="nucleotide sequence ID" value="XM_009054046.1"/>
</dbReference>
<feature type="non-terminal residue" evidence="1">
    <location>
        <position position="108"/>
    </location>
</feature>
<reference evidence="1 2" key="1">
    <citation type="journal article" date="2013" name="Nature">
        <title>Insights into bilaterian evolution from three spiralian genomes.</title>
        <authorList>
            <person name="Simakov O."/>
            <person name="Marletaz F."/>
            <person name="Cho S.J."/>
            <person name="Edsinger-Gonzales E."/>
            <person name="Havlak P."/>
            <person name="Hellsten U."/>
            <person name="Kuo D.H."/>
            <person name="Larsson T."/>
            <person name="Lv J."/>
            <person name="Arendt D."/>
            <person name="Savage R."/>
            <person name="Osoegawa K."/>
            <person name="de Jong P."/>
            <person name="Grimwood J."/>
            <person name="Chapman J.A."/>
            <person name="Shapiro H."/>
            <person name="Aerts A."/>
            <person name="Otillar R.P."/>
            <person name="Terry A.Y."/>
            <person name="Boore J.L."/>
            <person name="Grigoriev I.V."/>
            <person name="Lindberg D.R."/>
            <person name="Seaver E.C."/>
            <person name="Weisblat D.A."/>
            <person name="Putnam N.H."/>
            <person name="Rokhsar D.S."/>
        </authorList>
    </citation>
    <scope>NUCLEOTIDE SEQUENCE [LARGE SCALE GENOMIC DNA]</scope>
</reference>
<evidence type="ECO:0000313" key="2">
    <source>
        <dbReference type="Proteomes" id="UP000030746"/>
    </source>
</evidence>
<gene>
    <name evidence="1" type="ORF">LOTGIDRAFT_159531</name>
</gene>